<evidence type="ECO:0000313" key="1">
    <source>
        <dbReference type="EMBL" id="KAF6084260.1"/>
    </source>
</evidence>
<sequence length="152" mass="17410">MTLVTYTHIVSSARFMYAQIRKLCTYDCPAQSRTSFMYTSRCVWRPARETVTAVRVRHEHVQHLHVCLPPCLLTIRCWKHFMYERPAQHAPFLPRAGSARGADVAPANPPLHFPFPWTQVPINVWAVSVSFPLGGLWVSVEKQLFSCIFLGI</sequence>
<dbReference type="AlphaFoldDB" id="A0A833Z3M2"/>
<evidence type="ECO:0000313" key="2">
    <source>
        <dbReference type="Proteomes" id="UP000664940"/>
    </source>
</evidence>
<reference evidence="1 2" key="1">
    <citation type="journal article" date="2020" name="Nature">
        <title>Six reference-quality genomes reveal evolution of bat adaptations.</title>
        <authorList>
            <person name="Jebb D."/>
            <person name="Huang Z."/>
            <person name="Pippel M."/>
            <person name="Hughes G.M."/>
            <person name="Lavrichenko K."/>
            <person name="Devanna P."/>
            <person name="Winkler S."/>
            <person name="Jermiin L.S."/>
            <person name="Skirmuntt E.C."/>
            <person name="Katzourakis A."/>
            <person name="Burkitt-Gray L."/>
            <person name="Ray D.A."/>
            <person name="Sullivan K.A.M."/>
            <person name="Roscito J.G."/>
            <person name="Kirilenko B.M."/>
            <person name="Davalos L.M."/>
            <person name="Corthals A.P."/>
            <person name="Power M.L."/>
            <person name="Jones G."/>
            <person name="Ransome R.D."/>
            <person name="Dechmann D.K.N."/>
            <person name="Locatelli A.G."/>
            <person name="Puechmaille S.J."/>
            <person name="Fedrigo O."/>
            <person name="Jarvis E.D."/>
            <person name="Hiller M."/>
            <person name="Vernes S.C."/>
            <person name="Myers E.W."/>
            <person name="Teeling E.C."/>
        </authorList>
    </citation>
    <scope>NUCLEOTIDE SEQUENCE [LARGE SCALE GENOMIC DNA]</scope>
    <source>
        <strain evidence="1">Bat1K_MPI-CBG_1</strain>
    </source>
</reference>
<accession>A0A833Z3M2</accession>
<organism evidence="1 2">
    <name type="scientific">Phyllostomus discolor</name>
    <name type="common">pale spear-nosed bat</name>
    <dbReference type="NCBI Taxonomy" id="89673"/>
    <lineage>
        <taxon>Eukaryota</taxon>
        <taxon>Metazoa</taxon>
        <taxon>Chordata</taxon>
        <taxon>Craniata</taxon>
        <taxon>Vertebrata</taxon>
        <taxon>Euteleostomi</taxon>
        <taxon>Mammalia</taxon>
        <taxon>Eutheria</taxon>
        <taxon>Laurasiatheria</taxon>
        <taxon>Chiroptera</taxon>
        <taxon>Yangochiroptera</taxon>
        <taxon>Phyllostomidae</taxon>
        <taxon>Phyllostominae</taxon>
        <taxon>Phyllostomus</taxon>
    </lineage>
</organism>
<protein>
    <submittedName>
        <fullName evidence="1">Uncharacterized protein</fullName>
    </submittedName>
</protein>
<name>A0A833Z3M2_9CHIR</name>
<dbReference type="Proteomes" id="UP000664940">
    <property type="component" value="Unassembled WGS sequence"/>
</dbReference>
<dbReference type="EMBL" id="JABVXQ010000012">
    <property type="protein sequence ID" value="KAF6084260.1"/>
    <property type="molecule type" value="Genomic_DNA"/>
</dbReference>
<comment type="caution">
    <text evidence="1">The sequence shown here is derived from an EMBL/GenBank/DDBJ whole genome shotgun (WGS) entry which is preliminary data.</text>
</comment>
<proteinExistence type="predicted"/>
<gene>
    <name evidence="1" type="ORF">HJG60_008539</name>
</gene>